<dbReference type="NCBIfam" id="TIGR04131">
    <property type="entry name" value="Bac_Flav_CTERM"/>
    <property type="match status" value="1"/>
</dbReference>
<dbReference type="InterPro" id="IPR049804">
    <property type="entry name" value="Choice_anch_L"/>
</dbReference>
<dbReference type="Proteomes" id="UP000198569">
    <property type="component" value="Unassembled WGS sequence"/>
</dbReference>
<sequence length="1427" mass="153905">MKKIFIFGMLIVFFSSFSQSITVNTTLYTTDELVNDILINSPCVNTSNINFKSGSQFGSTNSIGYFKNTNTNFPFTSGVVLSTGDVSKTPAPNSTILSDGNNSWTGDADLENILLSQSGISINSINATYIEFDFQPKTPNFDFSFLFASEEYGTSQCNFSDAFAFLLKDVTAGGANINIAVIPSTNIPVSVETIRDATYNSNCPSANPNYFGAYNTSGFGPAINFNGQTVKMIASAAGLDITHTYRIKLVIADGGNDTAYDSAIFLEANSFNIGQDVLGLDYSVSNNSAICPFQSLPILTAAGLSPGTTFEWKKEGNAFSPAQTGSSLDLNTLLPLISSGTHTYSVTYIEPGCGAVTDEIEIKIYPEIGVMTTVPPIFACATGAPTYDFDLGKNTTILLAGKNQTTTTTGALDDLAPETIITYHLNNADAVANANVISTPHTISTAENGKTIYARIQNPVTSCFEIRTFQLQIVNSPIIASTPSNITLCALSASENPPKADFNLKTTITSILGSQDTSYNILTFHTTLAGANTNTAVLAIKTNNFLLSPSRTIWVRIQNISNPSCFITVSMELIVTPLPQVDILEEVFVCDSYTLPVLTKTGAQYYTSTNGTGTELFAGDIINSTTTIYVYNQSGGCANQSPFKITIADLNAITHPSASYCSQYKLPSLPYAKYYTQSGGPNTAGNIQLPAGTTINTAGPNTIYIWFEDATISPPCIQERNFTITIIPFTPLPNYADQFACSSYTLPIDPNGATYYSGTNKGLPILPAGTIITTNTTIFTYKETATAPVNCSSEKKFTVYIDLANITPPTDINSCSAYKLPALHVGQYRTAAAGGGTVVPANTIINTTTTLWFYVPGESCTDNLEFTITVNIAPLPLFEDTPTLCDVYFLPAVAHSGDYFTGPLGTGTKRDVGYPVTKTQTMYFYDKSAVGTCYVEDSFLITINPSPAIDARPIEVIKCGDNFVLDNLTNGEYYEFSGGPSSINPALLPGSLITESKTIYVYAAATAPNTCVREYSIDVFVTKVNPIEDQFSCDSYNLLPIVGLGDYYTAPGGPNGSGVKLSAPYPPLTSTTTLYVYAEDNSRVSCSAEDAFTVTIYNTPVVLAYAPILRCDSYTLPAFLAPVSKYYTQAGGPSTTNIEKFPGDLITTSSTIYAYAEAGTAITKVCYDEKPIEITITPKPDPIITSSPICHDFSTGIFTNSYNTTNYTAPQYAFEWKSEDGTLVGVANDFSTNIPGNYTLTVTDLSIIGCSSDPAPFTVLEIFPPSSITYTTEGWFSDNQTIIVNAVPTAGDRSNFLYSLDGNAPQVSNTFTNVSSGNHEISVTDINGCGSTNPITFKLIYAPKFFTPNGDGFNDTWNVTELPNQENLKLYIYDRYGKLLKQLFPQGAGWDGTYNGYPLPADDYWFYISYVESGVAKEHRFHFSLKR</sequence>
<evidence type="ECO:0000313" key="2">
    <source>
        <dbReference type="EMBL" id="SDW75269.1"/>
    </source>
</evidence>
<dbReference type="STRING" id="229203.SAMN05444338_104223"/>
<dbReference type="Pfam" id="PF13585">
    <property type="entry name" value="CHU_C"/>
    <property type="match status" value="1"/>
</dbReference>
<evidence type="ECO:0000256" key="1">
    <source>
        <dbReference type="SAM" id="SignalP"/>
    </source>
</evidence>
<dbReference type="NCBIfam" id="NF038133">
    <property type="entry name" value="choice_anch_L"/>
    <property type="match status" value="1"/>
</dbReference>
<dbReference type="OrthoDB" id="9765926at2"/>
<proteinExistence type="predicted"/>
<protein>
    <submittedName>
        <fullName evidence="2">Gliding motility-associated C-terminal domain-containing protein</fullName>
    </submittedName>
</protein>
<reference evidence="3" key="1">
    <citation type="submission" date="2016-10" db="EMBL/GenBank/DDBJ databases">
        <authorList>
            <person name="Varghese N."/>
            <person name="Submissions S."/>
        </authorList>
    </citation>
    <scope>NUCLEOTIDE SEQUENCE [LARGE SCALE GENOMIC DNA]</scope>
    <source>
        <strain evidence="3">DSM 15718</strain>
    </source>
</reference>
<dbReference type="InterPro" id="IPR026341">
    <property type="entry name" value="T9SS_type_B"/>
</dbReference>
<gene>
    <name evidence="2" type="ORF">SAMN05444338_104223</name>
</gene>
<feature type="signal peptide" evidence="1">
    <location>
        <begin position="1"/>
        <end position="20"/>
    </location>
</feature>
<keyword evidence="3" id="KW-1185">Reference proteome</keyword>
<organism evidence="2 3">
    <name type="scientific">Flavobacterium degerlachei</name>
    <dbReference type="NCBI Taxonomy" id="229203"/>
    <lineage>
        <taxon>Bacteria</taxon>
        <taxon>Pseudomonadati</taxon>
        <taxon>Bacteroidota</taxon>
        <taxon>Flavobacteriia</taxon>
        <taxon>Flavobacteriales</taxon>
        <taxon>Flavobacteriaceae</taxon>
        <taxon>Flavobacterium</taxon>
    </lineage>
</organism>
<dbReference type="EMBL" id="FNMV01000004">
    <property type="protein sequence ID" value="SDW75269.1"/>
    <property type="molecule type" value="Genomic_DNA"/>
</dbReference>
<evidence type="ECO:0000313" key="3">
    <source>
        <dbReference type="Proteomes" id="UP000198569"/>
    </source>
</evidence>
<dbReference type="RefSeq" id="WP_091430720.1">
    <property type="nucleotide sequence ID" value="NZ_FNMV01000004.1"/>
</dbReference>
<keyword evidence="1" id="KW-0732">Signal</keyword>
<accession>A0A1H2W5A5</accession>
<feature type="chain" id="PRO_5011433336" evidence="1">
    <location>
        <begin position="21"/>
        <end position="1427"/>
    </location>
</feature>
<name>A0A1H2W5A5_9FLAO</name>